<sequence>MIYFQNDYAEGAHETILNKLLETNEVQTPGYGTDEFTSRAKELIKQACASPEADVHFLTGGTQTNTTVISAMLRPHQGVISADSGHIAVHEAGAIESTGHKISTLASDDGKLTHEQVDAAITDHFNDPTHEHIVQPGLVYISQPTELGTMYSKTELTQLKKVCDKHDVPLFIDGARLGYALAAKESDLKLADVAALCDVFYIGGTKVGALFGEAVVITNEKWQKDFRSIIKQRGAMLAKGRLLGIQFETLFTDNLYGRLSSHAIEMADKLKQAFLDIGISFKYEPSTNQLFPIVPNQLIEQLSSRFAFYQWEKYDNEHTVCRFITSWATKEEQIQALKEDLTTYHLVK</sequence>
<comment type="cofactor">
    <cofactor evidence="1">
        <name>pyridoxal 5'-phosphate</name>
        <dbReference type="ChEBI" id="CHEBI:597326"/>
    </cofactor>
</comment>
<reference evidence="5" key="1">
    <citation type="submission" date="2021-01" db="EMBL/GenBank/DDBJ databases">
        <title>Genomic Encyclopedia of Type Strains, Phase IV (KMG-IV): sequencing the most valuable type-strain genomes for metagenomic binning, comparative biology and taxonomic classification.</title>
        <authorList>
            <person name="Goeker M."/>
        </authorList>
    </citation>
    <scope>NUCLEOTIDE SEQUENCE</scope>
    <source>
        <strain evidence="5">DSM 21943</strain>
    </source>
</reference>
<keyword evidence="5" id="KW-0456">Lyase</keyword>
<dbReference type="GO" id="GO:0004793">
    <property type="term" value="F:threonine aldolase activity"/>
    <property type="evidence" value="ECO:0007669"/>
    <property type="project" value="UniProtKB-EC"/>
</dbReference>
<accession>A0ABS2SQS4</accession>
<dbReference type="Gene3D" id="3.40.640.10">
    <property type="entry name" value="Type I PLP-dependent aspartate aminotransferase-like (Major domain)"/>
    <property type="match status" value="1"/>
</dbReference>
<evidence type="ECO:0000256" key="2">
    <source>
        <dbReference type="ARBA" id="ARBA00006966"/>
    </source>
</evidence>
<dbReference type="PANTHER" id="PTHR48097">
    <property type="entry name" value="L-THREONINE ALDOLASE-RELATED"/>
    <property type="match status" value="1"/>
</dbReference>
<evidence type="ECO:0000259" key="4">
    <source>
        <dbReference type="Pfam" id="PF01212"/>
    </source>
</evidence>
<dbReference type="Proteomes" id="UP001179280">
    <property type="component" value="Unassembled WGS sequence"/>
</dbReference>
<organism evidence="5 6">
    <name type="scientific">Shouchella xiaoxiensis</name>
    <dbReference type="NCBI Taxonomy" id="766895"/>
    <lineage>
        <taxon>Bacteria</taxon>
        <taxon>Bacillati</taxon>
        <taxon>Bacillota</taxon>
        <taxon>Bacilli</taxon>
        <taxon>Bacillales</taxon>
        <taxon>Bacillaceae</taxon>
        <taxon>Shouchella</taxon>
    </lineage>
</organism>
<dbReference type="InterPro" id="IPR015424">
    <property type="entry name" value="PyrdxlP-dep_Trfase"/>
</dbReference>
<dbReference type="InterPro" id="IPR001597">
    <property type="entry name" value="ArAA_b-elim_lyase/Thr_aldolase"/>
</dbReference>
<feature type="domain" description="Aromatic amino acid beta-eliminating lyase/threonine aldolase" evidence="4">
    <location>
        <begin position="28"/>
        <end position="291"/>
    </location>
</feature>
<proteinExistence type="inferred from homology"/>
<dbReference type="PANTHER" id="PTHR48097:SF5">
    <property type="entry name" value="LOW SPECIFICITY L-THREONINE ALDOLASE"/>
    <property type="match status" value="1"/>
</dbReference>
<evidence type="ECO:0000313" key="5">
    <source>
        <dbReference type="EMBL" id="MBM7837853.1"/>
    </source>
</evidence>
<keyword evidence="6" id="KW-1185">Reference proteome</keyword>
<dbReference type="Gene3D" id="3.90.1150.10">
    <property type="entry name" value="Aspartate Aminotransferase, domain 1"/>
    <property type="match status" value="1"/>
</dbReference>
<comment type="caution">
    <text evidence="5">The sequence shown here is derived from an EMBL/GenBank/DDBJ whole genome shotgun (WGS) entry which is preliminary data.</text>
</comment>
<dbReference type="SUPFAM" id="SSF53383">
    <property type="entry name" value="PLP-dependent transferases"/>
    <property type="match status" value="1"/>
</dbReference>
<dbReference type="InterPro" id="IPR015422">
    <property type="entry name" value="PyrdxlP-dep_Trfase_small"/>
</dbReference>
<dbReference type="InterPro" id="IPR015421">
    <property type="entry name" value="PyrdxlP-dep_Trfase_major"/>
</dbReference>
<evidence type="ECO:0000256" key="1">
    <source>
        <dbReference type="ARBA" id="ARBA00001933"/>
    </source>
</evidence>
<protein>
    <submittedName>
        <fullName evidence="5">Threonine aldolase</fullName>
        <ecNumber evidence="5">4.1.2.5</ecNumber>
    </submittedName>
</protein>
<comment type="similarity">
    <text evidence="2">Belongs to the threonine aldolase family.</text>
</comment>
<dbReference type="Pfam" id="PF01212">
    <property type="entry name" value="Beta_elim_lyase"/>
    <property type="match status" value="1"/>
</dbReference>
<name>A0ABS2SQS4_9BACI</name>
<dbReference type="EMBL" id="JAFBCV010000002">
    <property type="protein sequence ID" value="MBM7837853.1"/>
    <property type="molecule type" value="Genomic_DNA"/>
</dbReference>
<dbReference type="RefSeq" id="WP_204464942.1">
    <property type="nucleotide sequence ID" value="NZ_JAFBCV010000002.1"/>
</dbReference>
<dbReference type="EC" id="4.1.2.5" evidence="5"/>
<keyword evidence="3" id="KW-0663">Pyridoxal phosphate</keyword>
<evidence type="ECO:0000256" key="3">
    <source>
        <dbReference type="ARBA" id="ARBA00022898"/>
    </source>
</evidence>
<evidence type="ECO:0000313" key="6">
    <source>
        <dbReference type="Proteomes" id="UP001179280"/>
    </source>
</evidence>
<gene>
    <name evidence="5" type="ORF">JOC54_001084</name>
</gene>